<keyword evidence="5" id="KW-0808">Transferase</keyword>
<keyword evidence="13" id="KW-1185">Reference proteome</keyword>
<feature type="domain" description="Protein O-mannosyl-transferase C-terminal four TM" evidence="11">
    <location>
        <begin position="306"/>
        <end position="513"/>
    </location>
</feature>
<evidence type="ECO:0000313" key="12">
    <source>
        <dbReference type="EMBL" id="KAK4537719.1"/>
    </source>
</evidence>
<comment type="pathway">
    <text evidence="2">Protein modification; protein glycosylation.</text>
</comment>
<dbReference type="GO" id="GO:0000030">
    <property type="term" value="F:mannosyltransferase activity"/>
    <property type="evidence" value="ECO:0007669"/>
    <property type="project" value="InterPro"/>
</dbReference>
<organism evidence="12 13">
    <name type="scientific">Cyanidium caldarium</name>
    <name type="common">Red alga</name>
    <dbReference type="NCBI Taxonomy" id="2771"/>
    <lineage>
        <taxon>Eukaryota</taxon>
        <taxon>Rhodophyta</taxon>
        <taxon>Bangiophyceae</taxon>
        <taxon>Cyanidiales</taxon>
        <taxon>Cyanidiaceae</taxon>
        <taxon>Cyanidium</taxon>
    </lineage>
</organism>
<evidence type="ECO:0000256" key="5">
    <source>
        <dbReference type="ARBA" id="ARBA00022679"/>
    </source>
</evidence>
<evidence type="ECO:0000256" key="1">
    <source>
        <dbReference type="ARBA" id="ARBA00004127"/>
    </source>
</evidence>
<evidence type="ECO:0000313" key="13">
    <source>
        <dbReference type="Proteomes" id="UP001301350"/>
    </source>
</evidence>
<dbReference type="Pfam" id="PF02366">
    <property type="entry name" value="PMT"/>
    <property type="match status" value="1"/>
</dbReference>
<protein>
    <recommendedName>
        <fullName evidence="14">Dolichyl-phosphate-mannose--protein mannosyltransferase</fullName>
    </recommendedName>
</protein>
<evidence type="ECO:0000259" key="10">
    <source>
        <dbReference type="Pfam" id="PF02366"/>
    </source>
</evidence>
<reference evidence="12 13" key="1">
    <citation type="submission" date="2022-07" db="EMBL/GenBank/DDBJ databases">
        <title>Genome-wide signatures of adaptation to extreme environments.</title>
        <authorList>
            <person name="Cho C.H."/>
            <person name="Yoon H.S."/>
        </authorList>
    </citation>
    <scope>NUCLEOTIDE SEQUENCE [LARGE SCALE GENOMIC DNA]</scope>
    <source>
        <strain evidence="12 13">DBV 063 E5</strain>
    </source>
</reference>
<comment type="subcellular location">
    <subcellularLocation>
        <location evidence="1">Endomembrane system</location>
        <topology evidence="1">Multi-pass membrane protein</topology>
    </subcellularLocation>
</comment>
<feature type="transmembrane region" description="Helical" evidence="9">
    <location>
        <begin position="179"/>
        <end position="196"/>
    </location>
</feature>
<comment type="caution">
    <text evidence="12">The sequence shown here is derived from an EMBL/GenBank/DDBJ whole genome shotgun (WGS) entry which is preliminary data.</text>
</comment>
<keyword evidence="6 9" id="KW-0812">Transmembrane</keyword>
<evidence type="ECO:0000256" key="7">
    <source>
        <dbReference type="ARBA" id="ARBA00022989"/>
    </source>
</evidence>
<keyword evidence="7 9" id="KW-1133">Transmembrane helix</keyword>
<proteinExistence type="inferred from homology"/>
<evidence type="ECO:0000256" key="8">
    <source>
        <dbReference type="ARBA" id="ARBA00023136"/>
    </source>
</evidence>
<gene>
    <name evidence="12" type="ORF">CDCA_CDCA14G3744</name>
</gene>
<feature type="transmembrane region" description="Helical" evidence="9">
    <location>
        <begin position="155"/>
        <end position="173"/>
    </location>
</feature>
<evidence type="ECO:0000256" key="2">
    <source>
        <dbReference type="ARBA" id="ARBA00004922"/>
    </source>
</evidence>
<dbReference type="EMBL" id="JANCYW010000014">
    <property type="protein sequence ID" value="KAK4537719.1"/>
    <property type="molecule type" value="Genomic_DNA"/>
</dbReference>
<dbReference type="PANTHER" id="PTHR10050">
    <property type="entry name" value="DOLICHYL-PHOSPHATE-MANNOSE--PROTEIN MANNOSYLTRANSFERASE"/>
    <property type="match status" value="1"/>
</dbReference>
<dbReference type="InterPro" id="IPR032421">
    <property type="entry name" value="PMT_4TMC"/>
</dbReference>
<evidence type="ECO:0008006" key="14">
    <source>
        <dbReference type="Google" id="ProtNLM"/>
    </source>
</evidence>
<name>A0AAV9IZN3_CYACA</name>
<feature type="transmembrane region" description="Helical" evidence="9">
    <location>
        <begin position="377"/>
        <end position="397"/>
    </location>
</feature>
<dbReference type="GO" id="GO:0006493">
    <property type="term" value="P:protein O-linked glycosylation"/>
    <property type="evidence" value="ECO:0007669"/>
    <property type="project" value="InterPro"/>
</dbReference>
<feature type="transmembrane region" description="Helical" evidence="9">
    <location>
        <begin position="417"/>
        <end position="435"/>
    </location>
</feature>
<evidence type="ECO:0000259" key="11">
    <source>
        <dbReference type="Pfam" id="PF16192"/>
    </source>
</evidence>
<dbReference type="Proteomes" id="UP001301350">
    <property type="component" value="Unassembled WGS sequence"/>
</dbReference>
<dbReference type="GO" id="GO:0012505">
    <property type="term" value="C:endomembrane system"/>
    <property type="evidence" value="ECO:0007669"/>
    <property type="project" value="UniProtKB-SubCell"/>
</dbReference>
<evidence type="ECO:0000256" key="6">
    <source>
        <dbReference type="ARBA" id="ARBA00022692"/>
    </source>
</evidence>
<evidence type="ECO:0000256" key="9">
    <source>
        <dbReference type="SAM" id="Phobius"/>
    </source>
</evidence>
<feature type="domain" description="ArnT-like N-terminal" evidence="10">
    <location>
        <begin position="43"/>
        <end position="273"/>
    </location>
</feature>
<comment type="similarity">
    <text evidence="3">Belongs to the glycosyltransferase 39 family.</text>
</comment>
<feature type="transmembrane region" description="Helical" evidence="9">
    <location>
        <begin position="252"/>
        <end position="274"/>
    </location>
</feature>
<feature type="transmembrane region" description="Helical" evidence="9">
    <location>
        <begin position="474"/>
        <end position="490"/>
    </location>
</feature>
<evidence type="ECO:0000256" key="3">
    <source>
        <dbReference type="ARBA" id="ARBA00007222"/>
    </source>
</evidence>
<dbReference type="InterPro" id="IPR027005">
    <property type="entry name" value="PMT-like"/>
</dbReference>
<dbReference type="InterPro" id="IPR003342">
    <property type="entry name" value="ArnT-like_N"/>
</dbReference>
<feature type="transmembrane region" description="Helical" evidence="9">
    <location>
        <begin position="122"/>
        <end position="143"/>
    </location>
</feature>
<accession>A0AAV9IZN3</accession>
<feature type="transmembrane region" description="Helical" evidence="9">
    <location>
        <begin position="39"/>
        <end position="57"/>
    </location>
</feature>
<keyword evidence="8 9" id="KW-0472">Membrane</keyword>
<sequence length="524" mass="60161">MDQSDASTVADGKVDTETPWVDTVLQWLTPRLQQHAESLMLLLLLILGFWTRFYRIAWPPETVFDEVHFASFAHLYLNRSYFFDIHPPLAKLTLAAVAKVLRDVPNRDWYKESSYPPESRYYVMRGCAAFFGALLPAVTYLVARKMRLSRAAAGLAAFFVLFDMLNVIEARHILTDSQLIFYCALTMLAFLYLWEGPPASRQRRWRSVLAGLASGAALSVKWTTLVVPGLFGLESVAASVFLEHPLEWSNCFLVGAVAMMLYVALWYVHFRVLIFSGEGDAFMSDEFQRTLIGNENYDANATKPNFFKLVWQLNAEMYRANKAILDEHEWQSKWITWPYTGRGLLYWNRWQEGSIDADGKVLEPGTAMQIYLLGNPLLFWMTLAVVLLTIVALPFALRWLAHARHRPAARSRIQQHLRVAVFLLLGYALGLLPYAPIARSTFIYHYLPPLLFAELLFAHMVVDGPWVPEVIKPAQLGTLIIVVFWCFWYFRAWVYGHISLSADDHEHMRWLKTKNATGANKGWY</sequence>
<evidence type="ECO:0000256" key="4">
    <source>
        <dbReference type="ARBA" id="ARBA00022676"/>
    </source>
</evidence>
<dbReference type="Pfam" id="PF16192">
    <property type="entry name" value="PMT_4TMC"/>
    <property type="match status" value="1"/>
</dbReference>
<dbReference type="GO" id="GO:0016020">
    <property type="term" value="C:membrane"/>
    <property type="evidence" value="ECO:0007669"/>
    <property type="project" value="InterPro"/>
</dbReference>
<keyword evidence="4" id="KW-0328">Glycosyltransferase</keyword>
<dbReference type="AlphaFoldDB" id="A0AAV9IZN3"/>